<organism evidence="2 3">
    <name type="scientific">Streptomyces sannanensis</name>
    <dbReference type="NCBI Taxonomy" id="285536"/>
    <lineage>
        <taxon>Bacteria</taxon>
        <taxon>Bacillati</taxon>
        <taxon>Actinomycetota</taxon>
        <taxon>Actinomycetes</taxon>
        <taxon>Kitasatosporales</taxon>
        <taxon>Streptomycetaceae</taxon>
        <taxon>Streptomyces</taxon>
    </lineage>
</organism>
<dbReference type="EMBL" id="BAAAYL010000002">
    <property type="protein sequence ID" value="GAA3380750.1"/>
    <property type="molecule type" value="Genomic_DNA"/>
</dbReference>
<dbReference type="Proteomes" id="UP001499990">
    <property type="component" value="Unassembled WGS sequence"/>
</dbReference>
<name>A0ABP6SMI1_9ACTN</name>
<comment type="caution">
    <text evidence="2">The sequence shown here is derived from an EMBL/GenBank/DDBJ whole genome shotgun (WGS) entry which is preliminary data.</text>
</comment>
<sequence length="86" mass="9091">MRSSGDGDAEGFLPGRGSGDMTQGVREARPQGGIRRSGDGVTDARCDLPDYAALLDGWRQLQPVCPLRAIDTAVAIHYVGQCLCEG</sequence>
<evidence type="ECO:0000313" key="2">
    <source>
        <dbReference type="EMBL" id="GAA3380750.1"/>
    </source>
</evidence>
<evidence type="ECO:0000256" key="1">
    <source>
        <dbReference type="SAM" id="MobiDB-lite"/>
    </source>
</evidence>
<protein>
    <recommendedName>
        <fullName evidence="4">DUF433 domain-containing protein</fullName>
    </recommendedName>
</protein>
<feature type="region of interest" description="Disordered" evidence="1">
    <location>
        <begin position="1"/>
        <end position="43"/>
    </location>
</feature>
<gene>
    <name evidence="2" type="ORF">GCM10020367_69280</name>
</gene>
<proteinExistence type="predicted"/>
<evidence type="ECO:0000313" key="3">
    <source>
        <dbReference type="Proteomes" id="UP001499990"/>
    </source>
</evidence>
<accession>A0ABP6SMI1</accession>
<evidence type="ECO:0008006" key="4">
    <source>
        <dbReference type="Google" id="ProtNLM"/>
    </source>
</evidence>
<reference evidence="3" key="1">
    <citation type="journal article" date="2019" name="Int. J. Syst. Evol. Microbiol.">
        <title>The Global Catalogue of Microorganisms (GCM) 10K type strain sequencing project: providing services to taxonomists for standard genome sequencing and annotation.</title>
        <authorList>
            <consortium name="The Broad Institute Genomics Platform"/>
            <consortium name="The Broad Institute Genome Sequencing Center for Infectious Disease"/>
            <person name="Wu L."/>
            <person name="Ma J."/>
        </authorList>
    </citation>
    <scope>NUCLEOTIDE SEQUENCE [LARGE SCALE GENOMIC DNA]</scope>
    <source>
        <strain evidence="3">JCM 9651</strain>
    </source>
</reference>
<keyword evidence="3" id="KW-1185">Reference proteome</keyword>